<evidence type="ECO:0000256" key="4">
    <source>
        <dbReference type="ARBA" id="ARBA00023163"/>
    </source>
</evidence>
<comment type="caution">
    <text evidence="6">The sequence shown here is derived from an EMBL/GenBank/DDBJ whole genome shotgun (WGS) entry which is preliminary data.</text>
</comment>
<dbReference type="InterPro" id="IPR036388">
    <property type="entry name" value="WH-like_DNA-bd_sf"/>
</dbReference>
<dbReference type="InterPro" id="IPR000847">
    <property type="entry name" value="LysR_HTH_N"/>
</dbReference>
<keyword evidence="4" id="KW-0804">Transcription</keyword>
<dbReference type="SUPFAM" id="SSF46785">
    <property type="entry name" value="Winged helix' DNA-binding domain"/>
    <property type="match status" value="1"/>
</dbReference>
<comment type="similarity">
    <text evidence="1">Belongs to the LysR transcriptional regulatory family.</text>
</comment>
<organism evidence="6 7">
    <name type="scientific">Marinomonas phaeophyticola</name>
    <dbReference type="NCBI Taxonomy" id="3004091"/>
    <lineage>
        <taxon>Bacteria</taxon>
        <taxon>Pseudomonadati</taxon>
        <taxon>Pseudomonadota</taxon>
        <taxon>Gammaproteobacteria</taxon>
        <taxon>Oceanospirillales</taxon>
        <taxon>Oceanospirillaceae</taxon>
        <taxon>Marinomonas</taxon>
    </lineage>
</organism>
<dbReference type="EMBL" id="JAPUBN010000013">
    <property type="protein sequence ID" value="MCZ2721614.1"/>
    <property type="molecule type" value="Genomic_DNA"/>
</dbReference>
<dbReference type="InterPro" id="IPR036390">
    <property type="entry name" value="WH_DNA-bd_sf"/>
</dbReference>
<feature type="domain" description="HTH lysR-type" evidence="5">
    <location>
        <begin position="1"/>
        <end position="58"/>
    </location>
</feature>
<dbReference type="RefSeq" id="WP_269124529.1">
    <property type="nucleotide sequence ID" value="NZ_JAPUBN010000013.1"/>
</dbReference>
<evidence type="ECO:0000256" key="1">
    <source>
        <dbReference type="ARBA" id="ARBA00009437"/>
    </source>
</evidence>
<dbReference type="Proteomes" id="UP001149719">
    <property type="component" value="Unassembled WGS sequence"/>
</dbReference>
<name>A0ABT4JTA6_9GAMM</name>
<dbReference type="PRINTS" id="PR00039">
    <property type="entry name" value="HTHLYSR"/>
</dbReference>
<dbReference type="Pfam" id="PF00126">
    <property type="entry name" value="HTH_1"/>
    <property type="match status" value="1"/>
</dbReference>
<dbReference type="SUPFAM" id="SSF53850">
    <property type="entry name" value="Periplasmic binding protein-like II"/>
    <property type="match status" value="1"/>
</dbReference>
<sequence>MDIELAKTFIEIMQSGTFAKAAERLHITQTTVTARIHSLEADMGTKLFIRNRGGARLTPAGERFSKYAQEMLFIWQAAKDACLEPKTDNKQPLSLGAENSLWNPIMVDWVIELSRLEHLQLTSRVTTTDEIYNNIRRNTLDAAIVHSARYYPDLVIEQIAEEKLIHVACAHNASPNLYIDWGEEFVQQFDRCLPFNRHTAMTFSLGPMALKVMLRNGGNGYFRTRVVDKYLQEGRLIRVTDAPEFSYPIYLITHRGHLPTDFEDIKISLKKVLKQANQWIV</sequence>
<proteinExistence type="inferred from homology"/>
<evidence type="ECO:0000313" key="6">
    <source>
        <dbReference type="EMBL" id="MCZ2721614.1"/>
    </source>
</evidence>
<dbReference type="Pfam" id="PF03466">
    <property type="entry name" value="LysR_substrate"/>
    <property type="match status" value="1"/>
</dbReference>
<accession>A0ABT4JTA6</accession>
<gene>
    <name evidence="6" type="ORF">O1D97_08085</name>
</gene>
<reference evidence="6" key="1">
    <citation type="submission" date="2022-12" db="EMBL/GenBank/DDBJ databases">
        <title>Marinomonas 15G1-11 sp. nov, isolated from marine algae.</title>
        <authorList>
            <person name="Butt M."/>
            <person name="Choi D.G."/>
            <person name="Kim J.M."/>
            <person name="Lee J.K."/>
            <person name="Baek J.H."/>
            <person name="Jeon C.O."/>
        </authorList>
    </citation>
    <scope>NUCLEOTIDE SEQUENCE</scope>
    <source>
        <strain evidence="6">15G1-11</strain>
    </source>
</reference>
<keyword evidence="3" id="KW-0238">DNA-binding</keyword>
<evidence type="ECO:0000256" key="2">
    <source>
        <dbReference type="ARBA" id="ARBA00023015"/>
    </source>
</evidence>
<dbReference type="PANTHER" id="PTHR30126:SF21">
    <property type="entry name" value="TRANSCRIPTIONAL REGULATOR-RELATED"/>
    <property type="match status" value="1"/>
</dbReference>
<evidence type="ECO:0000256" key="3">
    <source>
        <dbReference type="ARBA" id="ARBA00023125"/>
    </source>
</evidence>
<dbReference type="InterPro" id="IPR005119">
    <property type="entry name" value="LysR_subst-bd"/>
</dbReference>
<dbReference type="Gene3D" id="1.10.10.10">
    <property type="entry name" value="Winged helix-like DNA-binding domain superfamily/Winged helix DNA-binding domain"/>
    <property type="match status" value="1"/>
</dbReference>
<dbReference type="PANTHER" id="PTHR30126">
    <property type="entry name" value="HTH-TYPE TRANSCRIPTIONAL REGULATOR"/>
    <property type="match status" value="1"/>
</dbReference>
<evidence type="ECO:0000259" key="5">
    <source>
        <dbReference type="PROSITE" id="PS50931"/>
    </source>
</evidence>
<dbReference type="PROSITE" id="PS50931">
    <property type="entry name" value="HTH_LYSR"/>
    <property type="match status" value="1"/>
</dbReference>
<protein>
    <submittedName>
        <fullName evidence="6">LysR family transcriptional regulator</fullName>
    </submittedName>
</protein>
<keyword evidence="2" id="KW-0805">Transcription regulation</keyword>
<evidence type="ECO:0000313" key="7">
    <source>
        <dbReference type="Proteomes" id="UP001149719"/>
    </source>
</evidence>
<keyword evidence="7" id="KW-1185">Reference proteome</keyword>